<keyword evidence="1" id="KW-1133">Transmembrane helix</keyword>
<dbReference type="InterPro" id="IPR037185">
    <property type="entry name" value="EmrE-like"/>
</dbReference>
<keyword evidence="1" id="KW-0812">Transmembrane</keyword>
<feature type="transmembrane region" description="Helical" evidence="1">
    <location>
        <begin position="31"/>
        <end position="52"/>
    </location>
</feature>
<dbReference type="EMBL" id="CP047226">
    <property type="protein sequence ID" value="QHG10696.1"/>
    <property type="molecule type" value="Genomic_DNA"/>
</dbReference>
<dbReference type="PANTHER" id="PTHR22911:SF79">
    <property type="entry name" value="MOBA-LIKE NTP TRANSFERASE DOMAIN-CONTAINING PROTEIN"/>
    <property type="match status" value="1"/>
</dbReference>
<evidence type="ECO:0000256" key="1">
    <source>
        <dbReference type="SAM" id="Phobius"/>
    </source>
</evidence>
<feature type="transmembrane region" description="Helical" evidence="1">
    <location>
        <begin position="143"/>
        <end position="163"/>
    </location>
</feature>
<proteinExistence type="predicted"/>
<dbReference type="InterPro" id="IPR000620">
    <property type="entry name" value="EamA_dom"/>
</dbReference>
<dbReference type="PANTHER" id="PTHR22911">
    <property type="entry name" value="ACYL-MALONYL CONDENSING ENZYME-RELATED"/>
    <property type="match status" value="1"/>
</dbReference>
<dbReference type="Gene3D" id="1.10.3730.20">
    <property type="match status" value="1"/>
</dbReference>
<name>A0A6P1KGJ4_FAUOS</name>
<feature type="transmembrane region" description="Helical" evidence="1">
    <location>
        <begin position="120"/>
        <end position="137"/>
    </location>
</feature>
<gene>
    <name evidence="3" type="ORF">GSF12_10980</name>
</gene>
<organism evidence="3">
    <name type="scientific">Faucicola osloensis</name>
    <name type="common">Moraxella osloensis</name>
    <dbReference type="NCBI Taxonomy" id="34062"/>
    <lineage>
        <taxon>Bacteria</taxon>
        <taxon>Pseudomonadati</taxon>
        <taxon>Pseudomonadota</taxon>
        <taxon>Gammaproteobacteria</taxon>
        <taxon>Moraxellales</taxon>
        <taxon>Moraxellaceae</taxon>
        <taxon>Faucicola</taxon>
    </lineage>
</organism>
<accession>A0A6P1KGJ4</accession>
<feature type="transmembrane region" description="Helical" evidence="1">
    <location>
        <begin position="208"/>
        <end position="228"/>
    </location>
</feature>
<protein>
    <submittedName>
        <fullName evidence="3">EamA family transporter</fullName>
    </submittedName>
</protein>
<feature type="transmembrane region" description="Helical" evidence="1">
    <location>
        <begin position="175"/>
        <end position="196"/>
    </location>
</feature>
<feature type="transmembrane region" description="Helical" evidence="1">
    <location>
        <begin position="91"/>
        <end position="113"/>
    </location>
</feature>
<sequence>MGGLQVIVAAICWGTLGIFTTYLHQLGFDSVQIAILRVVTAAMMLLMLLPSLWTSIRRLSVGEILQLSLQSLIGVLGMTVCYFIAVNFVGAGIAVSLLYTAPIFSLVLAFFLLKEPITKKSFTLACIAVLGVAMTTLSENFTLSWGIVFGLLSGVCYSLYGILGKKALHKHYPPTLVFFSSVVISAIALLFLPMTYQTYAKAFTMPAITWLWVMGLSLVGTVIPFFLYMSALHKLPATKASVFTVFEPFTAIVLSIVLLHQSLNGMQYSGMILIILATLLNSIKLPMQRHRQLTEVDTQV</sequence>
<feature type="transmembrane region" description="Helical" evidence="1">
    <location>
        <begin position="265"/>
        <end position="283"/>
    </location>
</feature>
<dbReference type="AlphaFoldDB" id="A0A6P1KGJ4"/>
<dbReference type="Pfam" id="PF00892">
    <property type="entry name" value="EamA"/>
    <property type="match status" value="2"/>
</dbReference>
<dbReference type="SUPFAM" id="SSF103481">
    <property type="entry name" value="Multidrug resistance efflux transporter EmrE"/>
    <property type="match status" value="2"/>
</dbReference>
<evidence type="ECO:0000259" key="2">
    <source>
        <dbReference type="Pfam" id="PF00892"/>
    </source>
</evidence>
<feature type="transmembrane region" description="Helical" evidence="1">
    <location>
        <begin position="240"/>
        <end position="259"/>
    </location>
</feature>
<keyword evidence="1" id="KW-0472">Membrane</keyword>
<evidence type="ECO:0000313" key="3">
    <source>
        <dbReference type="EMBL" id="QHG10696.1"/>
    </source>
</evidence>
<feature type="domain" description="EamA" evidence="2">
    <location>
        <begin position="2"/>
        <end position="136"/>
    </location>
</feature>
<reference evidence="3" key="1">
    <citation type="journal article" date="2020" name="Microbiol. Resour. Announc.">
        <title>Complete Genome Sequence of Moraxella osloensis Strain YV1, Isolated from an Australian Wastewater Treatment Plant.</title>
        <authorList>
            <person name="Batinovic S."/>
            <person name="Rice D.T.F."/>
            <person name="Seviour R.J."/>
            <person name="Petrovski S."/>
        </authorList>
    </citation>
    <scope>NUCLEOTIDE SEQUENCE</scope>
    <source>
        <strain evidence="3">YV1</strain>
    </source>
</reference>
<feature type="transmembrane region" description="Helical" evidence="1">
    <location>
        <begin position="7"/>
        <end position="25"/>
    </location>
</feature>
<feature type="transmembrane region" description="Helical" evidence="1">
    <location>
        <begin position="64"/>
        <end position="85"/>
    </location>
</feature>
<dbReference type="GO" id="GO:0016020">
    <property type="term" value="C:membrane"/>
    <property type="evidence" value="ECO:0007669"/>
    <property type="project" value="InterPro"/>
</dbReference>
<feature type="domain" description="EamA" evidence="2">
    <location>
        <begin position="145"/>
        <end position="282"/>
    </location>
</feature>